<evidence type="ECO:0000256" key="1">
    <source>
        <dbReference type="ARBA" id="ARBA00001182"/>
    </source>
</evidence>
<dbReference type="OrthoDB" id="72053at2759"/>
<evidence type="ECO:0000256" key="7">
    <source>
        <dbReference type="ARBA" id="ARBA00022824"/>
    </source>
</evidence>
<feature type="domain" description="Thioredoxin" evidence="14">
    <location>
        <begin position="373"/>
        <end position="504"/>
    </location>
</feature>
<feature type="disulfide bond" description="Redox-active" evidence="11">
    <location>
        <begin position="419"/>
        <end position="422"/>
    </location>
</feature>
<comment type="similarity">
    <text evidence="3 12">Belongs to the protein disulfide isomerase family.</text>
</comment>
<keyword evidence="9 13" id="KW-0413">Isomerase</keyword>
<evidence type="ECO:0000256" key="5">
    <source>
        <dbReference type="ARBA" id="ARBA00022729"/>
    </source>
</evidence>
<feature type="disulfide bond" description="Redox-active" evidence="11">
    <location>
        <begin position="74"/>
        <end position="77"/>
    </location>
</feature>
<dbReference type="Pfam" id="PF00085">
    <property type="entry name" value="Thioredoxin"/>
    <property type="match status" value="2"/>
</dbReference>
<evidence type="ECO:0000256" key="13">
    <source>
        <dbReference type="RuleBase" id="RU361130"/>
    </source>
</evidence>
<evidence type="ECO:0000256" key="2">
    <source>
        <dbReference type="ARBA" id="ARBA00004319"/>
    </source>
</evidence>
<dbReference type="EMBL" id="CAJNIZ010047304">
    <property type="protein sequence ID" value="CAE7765782.1"/>
    <property type="molecule type" value="Genomic_DNA"/>
</dbReference>
<dbReference type="PANTHER" id="PTHR18929">
    <property type="entry name" value="PROTEIN DISULFIDE ISOMERASE"/>
    <property type="match status" value="1"/>
</dbReference>
<dbReference type="GO" id="GO:0006457">
    <property type="term" value="P:protein folding"/>
    <property type="evidence" value="ECO:0007669"/>
    <property type="project" value="TreeGrafter"/>
</dbReference>
<dbReference type="PROSITE" id="PS00194">
    <property type="entry name" value="THIOREDOXIN_1"/>
    <property type="match status" value="2"/>
</dbReference>
<organism evidence="15 16">
    <name type="scientific">Symbiodinium pilosum</name>
    <name type="common">Dinoflagellate</name>
    <dbReference type="NCBI Taxonomy" id="2952"/>
    <lineage>
        <taxon>Eukaryota</taxon>
        <taxon>Sar</taxon>
        <taxon>Alveolata</taxon>
        <taxon>Dinophyceae</taxon>
        <taxon>Suessiales</taxon>
        <taxon>Symbiodiniaceae</taxon>
        <taxon>Symbiodinium</taxon>
    </lineage>
</organism>
<keyword evidence="5 13" id="KW-0732">Signal</keyword>
<comment type="subcellular location">
    <subcellularLocation>
        <location evidence="2">Endoplasmic reticulum lumen</location>
    </subcellularLocation>
</comment>
<evidence type="ECO:0000313" key="15">
    <source>
        <dbReference type="EMBL" id="CAE7765782.1"/>
    </source>
</evidence>
<dbReference type="InterPro" id="IPR013766">
    <property type="entry name" value="Thioredoxin_domain"/>
</dbReference>
<keyword evidence="6" id="KW-0677">Repeat</keyword>
<dbReference type="GO" id="GO:0003756">
    <property type="term" value="F:protein disulfide isomerase activity"/>
    <property type="evidence" value="ECO:0007669"/>
    <property type="project" value="UniProtKB-EC"/>
</dbReference>
<feature type="signal peptide" evidence="13">
    <location>
        <begin position="1"/>
        <end position="25"/>
    </location>
</feature>
<keyword evidence="7" id="KW-0256">Endoplasmic reticulum</keyword>
<dbReference type="InterPro" id="IPR005788">
    <property type="entry name" value="PDI_thioredoxin-like_dom"/>
</dbReference>
<keyword evidence="10 11" id="KW-0676">Redox-active center</keyword>
<evidence type="ECO:0000256" key="8">
    <source>
        <dbReference type="ARBA" id="ARBA00023157"/>
    </source>
</evidence>
<dbReference type="CDD" id="cd02995">
    <property type="entry name" value="PDI_a_PDI_a'_C"/>
    <property type="match status" value="1"/>
</dbReference>
<evidence type="ECO:0000256" key="11">
    <source>
        <dbReference type="PIRSR" id="PIRSR605792-51"/>
    </source>
</evidence>
<proteinExistence type="inferred from homology"/>
<comment type="caution">
    <text evidence="15">The sequence shown here is derived from an EMBL/GenBank/DDBJ whole genome shotgun (WGS) entry which is preliminary data.</text>
</comment>
<feature type="chain" id="PRO_5033093458" description="Protein disulfide-isomerase" evidence="13">
    <location>
        <begin position="26"/>
        <end position="535"/>
    </location>
</feature>
<dbReference type="Proteomes" id="UP000649617">
    <property type="component" value="Unassembled WGS sequence"/>
</dbReference>
<dbReference type="CDD" id="cd02961">
    <property type="entry name" value="PDI_a_family"/>
    <property type="match status" value="1"/>
</dbReference>
<feature type="domain" description="Thioredoxin" evidence="14">
    <location>
        <begin position="24"/>
        <end position="153"/>
    </location>
</feature>
<dbReference type="GO" id="GO:0034976">
    <property type="term" value="P:response to endoplasmic reticulum stress"/>
    <property type="evidence" value="ECO:0007669"/>
    <property type="project" value="TreeGrafter"/>
</dbReference>
<comment type="catalytic activity">
    <reaction evidence="1 13">
        <text>Catalyzes the rearrangement of -S-S- bonds in proteins.</text>
        <dbReference type="EC" id="5.3.4.1"/>
    </reaction>
</comment>
<dbReference type="InterPro" id="IPR036249">
    <property type="entry name" value="Thioredoxin-like_sf"/>
</dbReference>
<evidence type="ECO:0000256" key="12">
    <source>
        <dbReference type="RuleBase" id="RU004208"/>
    </source>
</evidence>
<dbReference type="Gene3D" id="3.40.30.10">
    <property type="entry name" value="Glutaredoxin"/>
    <property type="match status" value="4"/>
</dbReference>
<keyword evidence="16" id="KW-1185">Reference proteome</keyword>
<dbReference type="PANTHER" id="PTHR18929:SF132">
    <property type="entry name" value="PROTEIN DISULFIDE-ISOMERASE A3"/>
    <property type="match status" value="1"/>
</dbReference>
<dbReference type="EC" id="5.3.4.1" evidence="4 13"/>
<evidence type="ECO:0000256" key="9">
    <source>
        <dbReference type="ARBA" id="ARBA00023235"/>
    </source>
</evidence>
<evidence type="ECO:0000313" key="16">
    <source>
        <dbReference type="Proteomes" id="UP000649617"/>
    </source>
</evidence>
<dbReference type="AlphaFoldDB" id="A0A812Y4R2"/>
<gene>
    <name evidence="15" type="primary">P4HB</name>
    <name evidence="15" type="ORF">SPIL2461_LOCUS22450</name>
</gene>
<evidence type="ECO:0000256" key="3">
    <source>
        <dbReference type="ARBA" id="ARBA00006347"/>
    </source>
</evidence>
<dbReference type="SUPFAM" id="SSF52833">
    <property type="entry name" value="Thioredoxin-like"/>
    <property type="match status" value="2"/>
</dbReference>
<dbReference type="FunFam" id="3.40.30.10:FF:000023">
    <property type="entry name" value="Protein disulfide-isomerase"/>
    <property type="match status" value="1"/>
</dbReference>
<evidence type="ECO:0000259" key="14">
    <source>
        <dbReference type="PROSITE" id="PS51352"/>
    </source>
</evidence>
<dbReference type="NCBIfam" id="TIGR01126">
    <property type="entry name" value="pdi_dom"/>
    <property type="match status" value="1"/>
</dbReference>
<dbReference type="PRINTS" id="PR00421">
    <property type="entry name" value="THIOREDOXIN"/>
</dbReference>
<dbReference type="GO" id="GO:0005788">
    <property type="term" value="C:endoplasmic reticulum lumen"/>
    <property type="evidence" value="ECO:0007669"/>
    <property type="project" value="UniProtKB-SubCell"/>
</dbReference>
<evidence type="ECO:0000256" key="10">
    <source>
        <dbReference type="ARBA" id="ARBA00023284"/>
    </source>
</evidence>
<name>A0A812Y4R2_SYMPI</name>
<sequence length="535" mass="59228">MAAPVRWSLLLLFLSLLAIFAASEASGQEGADLDEDDEDEDEFPESVKTLTDSTFQEFIKTNERVLVEFYAPWCGHCQQLEPQYNKAADALRMEGAKTMLAKVDATAETALAEQYQVQSYPTLKYFVGGGDPVDYDGPREADGIAEWLRKRETPAVEEMKESEVDAWVQKHLEAKAFATVAYVKKKSARAKAFAKAAESLVDYKGAKLRFAAVWLPKAADPKKDARLAISRPLGDPEAKKLDFSGSWTDTGLAKWIKQSTYALVGESFTLTKYSGEAMQEVGAKGSVIGIFGEEDAGRALASLMQKVAPGESQWRFATSPSSKLEQSDLDALGARPDTLPQISVLCHEKKYVLKDTTEEALKQFLADVLAKKAKPYYKSAAPPSQAVEDGVTVLTGDTFEKVVLDAKKDVFVEFYAPWCGHCKKLAPVWTQLAEKVEKLGYAKKGVVVAKMDATENECEEQVSGYPSLIFYPAVKKEKKFRQKLIYQGARDFDPLLDFLVENAVNLEGVELTEGVGKQASLVDRERSKKKRKQEL</sequence>
<evidence type="ECO:0000256" key="6">
    <source>
        <dbReference type="ARBA" id="ARBA00022737"/>
    </source>
</evidence>
<dbReference type="InterPro" id="IPR017937">
    <property type="entry name" value="Thioredoxin_CS"/>
</dbReference>
<dbReference type="NCBIfam" id="TIGR01130">
    <property type="entry name" value="ER_PDI_fam"/>
    <property type="match status" value="1"/>
</dbReference>
<evidence type="ECO:0000256" key="4">
    <source>
        <dbReference type="ARBA" id="ARBA00012723"/>
    </source>
</evidence>
<protein>
    <recommendedName>
        <fullName evidence="4 13">Protein disulfide-isomerase</fullName>
        <ecNumber evidence="4 13">5.3.4.1</ecNumber>
    </recommendedName>
</protein>
<reference evidence="15" key="1">
    <citation type="submission" date="2021-02" db="EMBL/GenBank/DDBJ databases">
        <authorList>
            <person name="Dougan E. K."/>
            <person name="Rhodes N."/>
            <person name="Thang M."/>
            <person name="Chan C."/>
        </authorList>
    </citation>
    <scope>NUCLEOTIDE SEQUENCE</scope>
</reference>
<dbReference type="InterPro" id="IPR005792">
    <property type="entry name" value="Prot_disulphide_isomerase"/>
</dbReference>
<dbReference type="PROSITE" id="PS51352">
    <property type="entry name" value="THIOREDOXIN_2"/>
    <property type="match status" value="2"/>
</dbReference>
<dbReference type="Pfam" id="PF13848">
    <property type="entry name" value="Thioredoxin_6"/>
    <property type="match status" value="1"/>
</dbReference>
<accession>A0A812Y4R2</accession>
<keyword evidence="8 11" id="KW-1015">Disulfide bond</keyword>